<feature type="region of interest" description="Disordered" evidence="7">
    <location>
        <begin position="198"/>
        <end position="227"/>
    </location>
</feature>
<dbReference type="GO" id="GO:0016829">
    <property type="term" value="F:lyase activity"/>
    <property type="evidence" value="ECO:0007669"/>
    <property type="project" value="UniProtKB-KW"/>
</dbReference>
<dbReference type="PANTHER" id="PTHR30352">
    <property type="entry name" value="PYRUVATE FORMATE-LYASE-ACTIVATING ENZYME"/>
    <property type="match status" value="1"/>
</dbReference>
<organism evidence="9 10">
    <name type="scientific">Pseudodesulfovibrio hydrargyri</name>
    <dbReference type="NCBI Taxonomy" id="2125990"/>
    <lineage>
        <taxon>Bacteria</taxon>
        <taxon>Pseudomonadati</taxon>
        <taxon>Thermodesulfobacteriota</taxon>
        <taxon>Desulfovibrionia</taxon>
        <taxon>Desulfovibrionales</taxon>
        <taxon>Desulfovibrionaceae</taxon>
    </lineage>
</organism>
<dbReference type="InterPro" id="IPR058240">
    <property type="entry name" value="rSAM_sf"/>
</dbReference>
<dbReference type="NCBIfam" id="TIGR02495">
    <property type="entry name" value="NrdG2"/>
    <property type="match status" value="1"/>
</dbReference>
<evidence type="ECO:0000256" key="3">
    <source>
        <dbReference type="ARBA" id="ARBA00022691"/>
    </source>
</evidence>
<dbReference type="RefSeq" id="WP_071546459.1">
    <property type="nucleotide sequence ID" value="NZ_LKAQ01000004.1"/>
</dbReference>
<dbReference type="SFLD" id="SFLDS00029">
    <property type="entry name" value="Radical_SAM"/>
    <property type="match status" value="1"/>
</dbReference>
<dbReference type="EC" id="4.3.99.3" evidence="9"/>
<dbReference type="Proteomes" id="UP000181901">
    <property type="component" value="Unassembled WGS sequence"/>
</dbReference>
<evidence type="ECO:0000256" key="1">
    <source>
        <dbReference type="ARBA" id="ARBA00001966"/>
    </source>
</evidence>
<accession>A0A1J5MYJ6</accession>
<dbReference type="CDD" id="cd01335">
    <property type="entry name" value="Radical_SAM"/>
    <property type="match status" value="1"/>
</dbReference>
<dbReference type="AlphaFoldDB" id="A0A1J5MYJ6"/>
<dbReference type="GO" id="GO:0046872">
    <property type="term" value="F:metal ion binding"/>
    <property type="evidence" value="ECO:0007669"/>
    <property type="project" value="UniProtKB-KW"/>
</dbReference>
<dbReference type="GO" id="GO:0051539">
    <property type="term" value="F:4 iron, 4 sulfur cluster binding"/>
    <property type="evidence" value="ECO:0007669"/>
    <property type="project" value="UniProtKB-KW"/>
</dbReference>
<evidence type="ECO:0000313" key="10">
    <source>
        <dbReference type="Proteomes" id="UP000181901"/>
    </source>
</evidence>
<name>A0A1J5MYJ6_9BACT</name>
<dbReference type="InterPro" id="IPR034457">
    <property type="entry name" value="Organic_radical-activating"/>
</dbReference>
<evidence type="ECO:0000256" key="6">
    <source>
        <dbReference type="ARBA" id="ARBA00023014"/>
    </source>
</evidence>
<evidence type="ECO:0000313" key="9">
    <source>
        <dbReference type="EMBL" id="OIQ51074.1"/>
    </source>
</evidence>
<comment type="cofactor">
    <cofactor evidence="1">
        <name>[4Fe-4S] cluster</name>
        <dbReference type="ChEBI" id="CHEBI:49883"/>
    </cofactor>
</comment>
<feature type="compositionally biased region" description="Basic and acidic residues" evidence="7">
    <location>
        <begin position="207"/>
        <end position="221"/>
    </location>
</feature>
<keyword evidence="4" id="KW-0479">Metal-binding</keyword>
<evidence type="ECO:0000256" key="4">
    <source>
        <dbReference type="ARBA" id="ARBA00022723"/>
    </source>
</evidence>
<dbReference type="InterPro" id="IPR007197">
    <property type="entry name" value="rSAM"/>
</dbReference>
<protein>
    <submittedName>
        <fullName evidence="9">7-carboxy-7-deazaguanine synthase</fullName>
        <ecNumber evidence="9">4.3.99.3</ecNumber>
    </submittedName>
</protein>
<keyword evidence="3" id="KW-0949">S-adenosyl-L-methionine</keyword>
<dbReference type="SFLD" id="SFLDG01094">
    <property type="entry name" value="Uncharacterised_Radical_SAM_Su"/>
    <property type="match status" value="1"/>
</dbReference>
<dbReference type="InterPro" id="IPR012840">
    <property type="entry name" value="NrdG2"/>
</dbReference>
<reference evidence="9 10" key="1">
    <citation type="submission" date="2015-09" db="EMBL/GenBank/DDBJ databases">
        <title>Genome of Desulfovibrio dechloracetivorans BerOc1, a mercury methylating strain isolated from highly hydrocarbons and metals contaminated coastal sediments.</title>
        <authorList>
            <person name="Goni Urriza M."/>
            <person name="Gassie C."/>
            <person name="Bouchez O."/>
            <person name="Klopp C."/>
            <person name="Ranchou-Peyruse A."/>
            <person name="Remy G."/>
        </authorList>
    </citation>
    <scope>NUCLEOTIDE SEQUENCE [LARGE SCALE GENOMIC DNA]</scope>
    <source>
        <strain evidence="9 10">BerOc1</strain>
    </source>
</reference>
<keyword evidence="5" id="KW-0408">Iron</keyword>
<dbReference type="InterPro" id="IPR013785">
    <property type="entry name" value="Aldolase_TIM"/>
</dbReference>
<keyword evidence="2" id="KW-0004">4Fe-4S</keyword>
<evidence type="ECO:0000256" key="5">
    <source>
        <dbReference type="ARBA" id="ARBA00023004"/>
    </source>
</evidence>
<dbReference type="PANTHER" id="PTHR30352:SF5">
    <property type="entry name" value="PYRUVATE FORMATE-LYASE 1-ACTIVATING ENZYME"/>
    <property type="match status" value="1"/>
</dbReference>
<keyword evidence="10" id="KW-1185">Reference proteome</keyword>
<evidence type="ECO:0000256" key="7">
    <source>
        <dbReference type="SAM" id="MobiDB-lite"/>
    </source>
</evidence>
<dbReference type="OrthoDB" id="9782387at2"/>
<dbReference type="Gene3D" id="3.20.20.70">
    <property type="entry name" value="Aldolase class I"/>
    <property type="match status" value="1"/>
</dbReference>
<comment type="caution">
    <text evidence="9">The sequence shown here is derived from an EMBL/GenBank/DDBJ whole genome shotgun (WGS) entry which is preliminary data.</text>
</comment>
<evidence type="ECO:0000256" key="2">
    <source>
        <dbReference type="ARBA" id="ARBA00022485"/>
    </source>
</evidence>
<gene>
    <name evidence="9" type="primary">queE</name>
    <name evidence="9" type="ORF">BerOc1_03019</name>
</gene>
<dbReference type="Pfam" id="PF04055">
    <property type="entry name" value="Radical_SAM"/>
    <property type="match status" value="1"/>
</dbReference>
<keyword evidence="6" id="KW-0411">Iron-sulfur</keyword>
<evidence type="ECO:0000259" key="8">
    <source>
        <dbReference type="PROSITE" id="PS51918"/>
    </source>
</evidence>
<sequence length="227" mass="25132">MSEPTGVWSYVRGFENMSLCDWPGRTSCIIFLGGCNLRCPTCHNFQLAWDMQSLPVLDPLRVKAYLRDRAGWLDGVTISGGEPTTVPGVGELAFEIKKTGMPVKMDSNGMRPEVVAELLEEKLVDTFAVDVKGPYAKYPALTGKAVSEIAARANMARIFAMAEAKPGAFYFRITQVPGLTQADIDVARSYLPPNHELKIQKYVPPRRTPEHAKPNHEERRPAGNLVD</sequence>
<dbReference type="EMBL" id="LKAQ01000004">
    <property type="protein sequence ID" value="OIQ51074.1"/>
    <property type="molecule type" value="Genomic_DNA"/>
</dbReference>
<keyword evidence="9" id="KW-0456">Lyase</keyword>
<dbReference type="PROSITE" id="PS51918">
    <property type="entry name" value="RADICAL_SAM"/>
    <property type="match status" value="1"/>
</dbReference>
<dbReference type="SUPFAM" id="SSF102114">
    <property type="entry name" value="Radical SAM enzymes"/>
    <property type="match status" value="1"/>
</dbReference>
<proteinExistence type="predicted"/>
<feature type="domain" description="Radical SAM core" evidence="8">
    <location>
        <begin position="21"/>
        <end position="227"/>
    </location>
</feature>